<name>A0ACB9IPK2_9ASTR</name>
<reference evidence="2" key="1">
    <citation type="journal article" date="2022" name="Mol. Ecol. Resour.">
        <title>The genomes of chicory, endive, great burdock and yacon provide insights into Asteraceae palaeo-polyploidization history and plant inulin production.</title>
        <authorList>
            <person name="Fan W."/>
            <person name="Wang S."/>
            <person name="Wang H."/>
            <person name="Wang A."/>
            <person name="Jiang F."/>
            <person name="Liu H."/>
            <person name="Zhao H."/>
            <person name="Xu D."/>
            <person name="Zhang Y."/>
        </authorList>
    </citation>
    <scope>NUCLEOTIDE SEQUENCE [LARGE SCALE GENOMIC DNA]</scope>
    <source>
        <strain evidence="2">cv. Yunnan</strain>
    </source>
</reference>
<dbReference type="EMBL" id="CM042025">
    <property type="protein sequence ID" value="KAI3809425.1"/>
    <property type="molecule type" value="Genomic_DNA"/>
</dbReference>
<gene>
    <name evidence="1" type="ORF">L1987_25397</name>
</gene>
<dbReference type="Proteomes" id="UP001056120">
    <property type="component" value="Linkage Group LG08"/>
</dbReference>
<reference evidence="1 2" key="2">
    <citation type="journal article" date="2022" name="Mol. Ecol. Resour.">
        <title>The genomes of chicory, endive, great burdock and yacon provide insights into Asteraceae paleo-polyploidization history and plant inulin production.</title>
        <authorList>
            <person name="Fan W."/>
            <person name="Wang S."/>
            <person name="Wang H."/>
            <person name="Wang A."/>
            <person name="Jiang F."/>
            <person name="Liu H."/>
            <person name="Zhao H."/>
            <person name="Xu D."/>
            <person name="Zhang Y."/>
        </authorList>
    </citation>
    <scope>NUCLEOTIDE SEQUENCE [LARGE SCALE GENOMIC DNA]</scope>
    <source>
        <strain evidence="2">cv. Yunnan</strain>
        <tissue evidence="1">Leaves</tissue>
    </source>
</reference>
<accession>A0ACB9IPK2</accession>
<protein>
    <submittedName>
        <fullName evidence="1">Uncharacterized protein</fullName>
    </submittedName>
</protein>
<keyword evidence="2" id="KW-1185">Reference proteome</keyword>
<proteinExistence type="predicted"/>
<sequence length="85" mass="9909">MLRNFRKDGFNRNKKKDGNQSKKLMNTLKFKIKNELSGLFFRLITKRIEDCGGVDVLIGLAEIFNCLSFGIPTWRNTGGIRHYRE</sequence>
<organism evidence="1 2">
    <name type="scientific">Smallanthus sonchifolius</name>
    <dbReference type="NCBI Taxonomy" id="185202"/>
    <lineage>
        <taxon>Eukaryota</taxon>
        <taxon>Viridiplantae</taxon>
        <taxon>Streptophyta</taxon>
        <taxon>Embryophyta</taxon>
        <taxon>Tracheophyta</taxon>
        <taxon>Spermatophyta</taxon>
        <taxon>Magnoliopsida</taxon>
        <taxon>eudicotyledons</taxon>
        <taxon>Gunneridae</taxon>
        <taxon>Pentapetalae</taxon>
        <taxon>asterids</taxon>
        <taxon>campanulids</taxon>
        <taxon>Asterales</taxon>
        <taxon>Asteraceae</taxon>
        <taxon>Asteroideae</taxon>
        <taxon>Heliantheae alliance</taxon>
        <taxon>Millerieae</taxon>
        <taxon>Smallanthus</taxon>
    </lineage>
</organism>
<comment type="caution">
    <text evidence="1">The sequence shown here is derived from an EMBL/GenBank/DDBJ whole genome shotgun (WGS) entry which is preliminary data.</text>
</comment>
<evidence type="ECO:0000313" key="2">
    <source>
        <dbReference type="Proteomes" id="UP001056120"/>
    </source>
</evidence>
<evidence type="ECO:0000313" key="1">
    <source>
        <dbReference type="EMBL" id="KAI3809425.1"/>
    </source>
</evidence>